<reference evidence="1" key="1">
    <citation type="submission" date="2021-01" db="EMBL/GenBank/DDBJ databases">
        <title>Whole genome shotgun sequence of Sphaerimonospora thailandensis NBRC 107569.</title>
        <authorList>
            <person name="Komaki H."/>
            <person name="Tamura T."/>
        </authorList>
    </citation>
    <scope>NUCLEOTIDE SEQUENCE</scope>
    <source>
        <strain evidence="1">NBRC 107569</strain>
    </source>
</reference>
<comment type="caution">
    <text evidence="1">The sequence shown here is derived from an EMBL/GenBank/DDBJ whole genome shotgun (WGS) entry which is preliminary data.</text>
</comment>
<keyword evidence="2" id="KW-1185">Reference proteome</keyword>
<organism evidence="1 2">
    <name type="scientific">Sphaerimonospora thailandensis</name>
    <dbReference type="NCBI Taxonomy" id="795644"/>
    <lineage>
        <taxon>Bacteria</taxon>
        <taxon>Bacillati</taxon>
        <taxon>Actinomycetota</taxon>
        <taxon>Actinomycetes</taxon>
        <taxon>Streptosporangiales</taxon>
        <taxon>Streptosporangiaceae</taxon>
        <taxon>Sphaerimonospora</taxon>
    </lineage>
</organism>
<gene>
    <name evidence="1" type="ORF">Mth01_00640</name>
</gene>
<dbReference type="InterPro" id="IPR011004">
    <property type="entry name" value="Trimer_LpxA-like_sf"/>
</dbReference>
<dbReference type="Gene3D" id="2.160.10.10">
    <property type="entry name" value="Hexapeptide repeat proteins"/>
    <property type="match status" value="1"/>
</dbReference>
<dbReference type="RefSeq" id="WP_204009506.1">
    <property type="nucleotide sequence ID" value="NZ_BOOG01000002.1"/>
</dbReference>
<dbReference type="EMBL" id="BOOG01000002">
    <property type="protein sequence ID" value="GIH67811.1"/>
    <property type="molecule type" value="Genomic_DNA"/>
</dbReference>
<dbReference type="Proteomes" id="UP000610966">
    <property type="component" value="Unassembled WGS sequence"/>
</dbReference>
<evidence type="ECO:0000313" key="1">
    <source>
        <dbReference type="EMBL" id="GIH67811.1"/>
    </source>
</evidence>
<evidence type="ECO:0000313" key="2">
    <source>
        <dbReference type="Proteomes" id="UP000610966"/>
    </source>
</evidence>
<accession>A0A8J3R285</accession>
<name>A0A8J3R285_9ACTN</name>
<sequence length="80" mass="8331">MIVGAGSVVEGSHIGPNVSIGRDCALRFTRITDSVVLQGASLMGAGGLEWSLIGRFATIGPGTVRRRLVIGDHTRIELSA</sequence>
<dbReference type="SUPFAM" id="SSF51161">
    <property type="entry name" value="Trimeric LpxA-like enzymes"/>
    <property type="match status" value="1"/>
</dbReference>
<dbReference type="AlphaFoldDB" id="A0A8J3R285"/>
<protein>
    <submittedName>
        <fullName evidence="1">Uncharacterized protein</fullName>
    </submittedName>
</protein>
<proteinExistence type="predicted"/>